<evidence type="ECO:0000259" key="3">
    <source>
        <dbReference type="Pfam" id="PF05305"/>
    </source>
</evidence>
<feature type="domain" description="DUF732" evidence="3">
    <location>
        <begin position="126"/>
        <end position="196"/>
    </location>
</feature>
<gene>
    <name evidence="4" type="ORF">BST29_09755</name>
</gene>
<name>A0ABX3STJ3_MYCMA</name>
<sequence>MALMAEPLGGADETFAVDRAETVAAPNHAASDEVGRISPRDDDGDGKRSEPTAGRQSWSATWRKAGALLLGGLALAGAIILVFWVLTPDTKGQQPPPTGATSVPTAPTTASSPSAAPPSIASTPDQDNKYIQALNDRGISFANPEAAVYNGKMVCDDIRQGMTVPQIVAAFRASNPALAGDADAYVAISVHAYCPQNGNLVSGGS</sequence>
<keyword evidence="2" id="KW-0472">Membrane</keyword>
<evidence type="ECO:0000313" key="4">
    <source>
        <dbReference type="EMBL" id="ORA83820.1"/>
    </source>
</evidence>
<feature type="region of interest" description="Disordered" evidence="1">
    <location>
        <begin position="90"/>
        <end position="126"/>
    </location>
</feature>
<feature type="region of interest" description="Disordered" evidence="1">
    <location>
        <begin position="17"/>
        <end position="58"/>
    </location>
</feature>
<keyword evidence="2" id="KW-0812">Transmembrane</keyword>
<keyword evidence="2" id="KW-1133">Transmembrane helix</keyword>
<comment type="caution">
    <text evidence="4">The sequence shown here is derived from an EMBL/GenBank/DDBJ whole genome shotgun (WGS) entry which is preliminary data.</text>
</comment>
<feature type="compositionally biased region" description="Basic and acidic residues" evidence="1">
    <location>
        <begin position="30"/>
        <end position="50"/>
    </location>
</feature>
<dbReference type="InterPro" id="IPR007969">
    <property type="entry name" value="DUF732"/>
</dbReference>
<dbReference type="EMBL" id="MVHV01000007">
    <property type="protein sequence ID" value="ORA83820.1"/>
    <property type="molecule type" value="Genomic_DNA"/>
</dbReference>
<reference evidence="4 5" key="1">
    <citation type="submission" date="2017-02" db="EMBL/GenBank/DDBJ databases">
        <title>The new phylogeny of genus Mycobacterium.</title>
        <authorList>
            <person name="Tortoli E."/>
            <person name="Trovato A."/>
            <person name="Cirillo D.M."/>
        </authorList>
    </citation>
    <scope>NUCLEOTIDE SEQUENCE [LARGE SCALE GENOMIC DNA]</scope>
    <source>
        <strain evidence="4 5">IP1130001</strain>
    </source>
</reference>
<proteinExistence type="predicted"/>
<feature type="transmembrane region" description="Helical" evidence="2">
    <location>
        <begin position="65"/>
        <end position="86"/>
    </location>
</feature>
<feature type="compositionally biased region" description="Low complexity" evidence="1">
    <location>
        <begin position="99"/>
        <end position="124"/>
    </location>
</feature>
<accession>A0ABX3STJ3</accession>
<keyword evidence="5" id="KW-1185">Reference proteome</keyword>
<organism evidence="4 5">
    <name type="scientific">Mycobacterium malmoense</name>
    <dbReference type="NCBI Taxonomy" id="1780"/>
    <lineage>
        <taxon>Bacteria</taxon>
        <taxon>Bacillati</taxon>
        <taxon>Actinomycetota</taxon>
        <taxon>Actinomycetes</taxon>
        <taxon>Mycobacteriales</taxon>
        <taxon>Mycobacteriaceae</taxon>
        <taxon>Mycobacterium</taxon>
    </lineage>
</organism>
<evidence type="ECO:0000313" key="5">
    <source>
        <dbReference type="Proteomes" id="UP000243140"/>
    </source>
</evidence>
<dbReference type="Proteomes" id="UP000243140">
    <property type="component" value="Unassembled WGS sequence"/>
</dbReference>
<dbReference type="Pfam" id="PF05305">
    <property type="entry name" value="DUF732"/>
    <property type="match status" value="1"/>
</dbReference>
<protein>
    <recommendedName>
        <fullName evidence="3">DUF732 domain-containing protein</fullName>
    </recommendedName>
</protein>
<evidence type="ECO:0000256" key="1">
    <source>
        <dbReference type="SAM" id="MobiDB-lite"/>
    </source>
</evidence>
<evidence type="ECO:0000256" key="2">
    <source>
        <dbReference type="SAM" id="Phobius"/>
    </source>
</evidence>